<evidence type="ECO:0000256" key="5">
    <source>
        <dbReference type="SAM" id="SignalP"/>
    </source>
</evidence>
<dbReference type="GO" id="GO:0006865">
    <property type="term" value="P:amino acid transport"/>
    <property type="evidence" value="ECO:0007669"/>
    <property type="project" value="TreeGrafter"/>
</dbReference>
<dbReference type="PANTHER" id="PTHR30085:SF7">
    <property type="entry name" value="AMINO-ACID ABC TRANSPORTER-BINDING PROTEIN YHDW-RELATED"/>
    <property type="match status" value="1"/>
</dbReference>
<dbReference type="PROSITE" id="PS01039">
    <property type="entry name" value="SBP_BACTERIAL_3"/>
    <property type="match status" value="1"/>
</dbReference>
<keyword evidence="2" id="KW-0813">Transport</keyword>
<dbReference type="Gene3D" id="3.40.190.10">
    <property type="entry name" value="Periplasmic binding protein-like II"/>
    <property type="match status" value="2"/>
</dbReference>
<feature type="domain" description="Solute-binding protein family 3/N-terminal" evidence="6">
    <location>
        <begin position="38"/>
        <end position="267"/>
    </location>
</feature>
<evidence type="ECO:0000259" key="6">
    <source>
        <dbReference type="SMART" id="SM00062"/>
    </source>
</evidence>
<dbReference type="SUPFAM" id="SSF53850">
    <property type="entry name" value="Periplasmic binding protein-like II"/>
    <property type="match status" value="1"/>
</dbReference>
<evidence type="ECO:0000256" key="3">
    <source>
        <dbReference type="ARBA" id="ARBA00022729"/>
    </source>
</evidence>
<dbReference type="EMBL" id="SNZR01000013">
    <property type="protein sequence ID" value="TDR89908.1"/>
    <property type="molecule type" value="Genomic_DNA"/>
</dbReference>
<comment type="similarity">
    <text evidence="1 4">Belongs to the bacterial solute-binding protein 3 family.</text>
</comment>
<dbReference type="SMART" id="SM00062">
    <property type="entry name" value="PBPb"/>
    <property type="match status" value="1"/>
</dbReference>
<feature type="chain" id="PRO_5020620514" evidence="5">
    <location>
        <begin position="28"/>
        <end position="342"/>
    </location>
</feature>
<dbReference type="InterPro" id="IPR001638">
    <property type="entry name" value="Solute-binding_3/MltF_N"/>
</dbReference>
<proteinExistence type="inferred from homology"/>
<keyword evidence="8" id="KW-1185">Reference proteome</keyword>
<evidence type="ECO:0000256" key="1">
    <source>
        <dbReference type="ARBA" id="ARBA00010333"/>
    </source>
</evidence>
<comment type="caution">
    <text evidence="7">The sequence shown here is derived from an EMBL/GenBank/DDBJ whole genome shotgun (WGS) entry which is preliminary data.</text>
</comment>
<evidence type="ECO:0000256" key="2">
    <source>
        <dbReference type="ARBA" id="ARBA00022448"/>
    </source>
</evidence>
<dbReference type="AlphaFoldDB" id="A0A4R7BVL8"/>
<accession>A0A4R7BVL8</accession>
<sequence>MSVFGIRGLRALAIGAALFGSAGLASAGTLDEVKKRGSLSCGVSQGLSGFSEKDAKGEWRGFDVDVCRALAAAIFKDPSKVSYVPLSPTERFEALKAKKIDVLSRNSTWTFEREAELGLLFAGIAYHDGQGFLAMRKQPTTTALELGGAAICVQDGTSTRPNLADFFKTNSMTYREVLVTSPADAVKALNEGRCDVFTADQSALYAERLNLAKPDEATILADVISKEPLGPAVRADDTRWFNLVKWTLFALVNAEELGIGTATVEDAPKSAKPDVRRFAGVEGGFGKQLGLGESWALDAVRAVGHYGEMFERNIGSQSRFGIPRGLNQLWSNGGVLYAPPMK</sequence>
<dbReference type="Pfam" id="PF00497">
    <property type="entry name" value="SBP_bac_3"/>
    <property type="match status" value="1"/>
</dbReference>
<dbReference type="InterPro" id="IPR018313">
    <property type="entry name" value="SBP_3_CS"/>
</dbReference>
<gene>
    <name evidence="7" type="ORF">EV668_2744</name>
</gene>
<dbReference type="Proteomes" id="UP000295122">
    <property type="component" value="Unassembled WGS sequence"/>
</dbReference>
<organism evidence="7 8">
    <name type="scientific">Enterovirga rhinocerotis</name>
    <dbReference type="NCBI Taxonomy" id="1339210"/>
    <lineage>
        <taxon>Bacteria</taxon>
        <taxon>Pseudomonadati</taxon>
        <taxon>Pseudomonadota</taxon>
        <taxon>Alphaproteobacteria</taxon>
        <taxon>Hyphomicrobiales</taxon>
        <taxon>Methylobacteriaceae</taxon>
        <taxon>Enterovirga</taxon>
    </lineage>
</organism>
<dbReference type="RefSeq" id="WP_133770890.1">
    <property type="nucleotide sequence ID" value="NZ_SNZR01000013.1"/>
</dbReference>
<keyword evidence="3 5" id="KW-0732">Signal</keyword>
<name>A0A4R7BVL8_9HYPH</name>
<dbReference type="CDD" id="cd13692">
    <property type="entry name" value="PBP2_BztA"/>
    <property type="match status" value="1"/>
</dbReference>
<dbReference type="OrthoDB" id="9777941at2"/>
<dbReference type="PANTHER" id="PTHR30085">
    <property type="entry name" value="AMINO ACID ABC TRANSPORTER PERMEASE"/>
    <property type="match status" value="1"/>
</dbReference>
<dbReference type="InterPro" id="IPR051455">
    <property type="entry name" value="Bact_solute-bind_prot3"/>
</dbReference>
<evidence type="ECO:0000313" key="8">
    <source>
        <dbReference type="Proteomes" id="UP000295122"/>
    </source>
</evidence>
<feature type="signal peptide" evidence="5">
    <location>
        <begin position="1"/>
        <end position="27"/>
    </location>
</feature>
<reference evidence="7 8" key="1">
    <citation type="submission" date="2019-03" db="EMBL/GenBank/DDBJ databases">
        <title>Genomic Encyclopedia of Type Strains, Phase IV (KMG-IV): sequencing the most valuable type-strain genomes for metagenomic binning, comparative biology and taxonomic classification.</title>
        <authorList>
            <person name="Goeker M."/>
        </authorList>
    </citation>
    <scope>NUCLEOTIDE SEQUENCE [LARGE SCALE GENOMIC DNA]</scope>
    <source>
        <strain evidence="7 8">DSM 25903</strain>
    </source>
</reference>
<evidence type="ECO:0000256" key="4">
    <source>
        <dbReference type="RuleBase" id="RU003744"/>
    </source>
</evidence>
<evidence type="ECO:0000313" key="7">
    <source>
        <dbReference type="EMBL" id="TDR89908.1"/>
    </source>
</evidence>
<protein>
    <submittedName>
        <fullName evidence="7">Amino acid ABC transporter substrate-binding protein (PAAT family)</fullName>
    </submittedName>
</protein>